<evidence type="ECO:0008006" key="4">
    <source>
        <dbReference type="Google" id="ProtNLM"/>
    </source>
</evidence>
<organism evidence="2 3">
    <name type="scientific">Pelagicoccus albus</name>
    <dbReference type="NCBI Taxonomy" id="415222"/>
    <lineage>
        <taxon>Bacteria</taxon>
        <taxon>Pseudomonadati</taxon>
        <taxon>Verrucomicrobiota</taxon>
        <taxon>Opitutia</taxon>
        <taxon>Puniceicoccales</taxon>
        <taxon>Pelagicoccaceae</taxon>
        <taxon>Pelagicoccus</taxon>
    </lineage>
</organism>
<dbReference type="Proteomes" id="UP000526501">
    <property type="component" value="Unassembled WGS sequence"/>
</dbReference>
<keyword evidence="1" id="KW-1133">Transmembrane helix</keyword>
<dbReference type="RefSeq" id="WP_185660929.1">
    <property type="nucleotide sequence ID" value="NZ_CAWPOO010000012.1"/>
</dbReference>
<keyword evidence="3" id="KW-1185">Reference proteome</keyword>
<dbReference type="AlphaFoldDB" id="A0A7X1B7M4"/>
<feature type="transmembrane region" description="Helical" evidence="1">
    <location>
        <begin position="150"/>
        <end position="173"/>
    </location>
</feature>
<comment type="caution">
    <text evidence="2">The sequence shown here is derived from an EMBL/GenBank/DDBJ whole genome shotgun (WGS) entry which is preliminary data.</text>
</comment>
<name>A0A7X1B7M4_9BACT</name>
<protein>
    <recommendedName>
        <fullName evidence="4">DUF3592 domain-containing protein</fullName>
    </recommendedName>
</protein>
<proteinExistence type="predicted"/>
<evidence type="ECO:0000313" key="3">
    <source>
        <dbReference type="Proteomes" id="UP000526501"/>
    </source>
</evidence>
<dbReference type="EMBL" id="JACHVC010000012">
    <property type="protein sequence ID" value="MBC2607066.1"/>
    <property type="molecule type" value="Genomic_DNA"/>
</dbReference>
<feature type="transmembrane region" description="Helical" evidence="1">
    <location>
        <begin position="33"/>
        <end position="54"/>
    </location>
</feature>
<sequence>MKDQGALYEGDPTIRQGQDGYWYHYPHLFWPKLAFLIASLALLGIGGLTIWPPLSRLAFGEREIARVVFIERIDPAKDPEIIRYRKSIPEAGYDTIFHYTVEIATPGQTPHRAELAIGSRRNAFANVNDSFEVIFFPGEKMVYQLYEHRTWAFGIAFLFIGGIFTACAVPTLLAVGKPIRIDPEAREEDS</sequence>
<evidence type="ECO:0000256" key="1">
    <source>
        <dbReference type="SAM" id="Phobius"/>
    </source>
</evidence>
<evidence type="ECO:0000313" key="2">
    <source>
        <dbReference type="EMBL" id="MBC2607066.1"/>
    </source>
</evidence>
<keyword evidence="1" id="KW-0472">Membrane</keyword>
<accession>A0A7X1B7M4</accession>
<keyword evidence="1" id="KW-0812">Transmembrane</keyword>
<gene>
    <name evidence="2" type="ORF">H5P27_13515</name>
</gene>
<reference evidence="2 3" key="1">
    <citation type="submission" date="2020-07" db="EMBL/GenBank/DDBJ databases">
        <authorList>
            <person name="Feng X."/>
        </authorList>
    </citation>
    <scope>NUCLEOTIDE SEQUENCE [LARGE SCALE GENOMIC DNA]</scope>
    <source>
        <strain evidence="2 3">JCM23202</strain>
    </source>
</reference>